<dbReference type="AlphaFoldDB" id="A0A0L0DN40"/>
<accession>A0A0L0DN40</accession>
<evidence type="ECO:0000256" key="2">
    <source>
        <dbReference type="SAM" id="MobiDB-lite"/>
    </source>
</evidence>
<name>A0A0L0DN40_THETB</name>
<feature type="compositionally biased region" description="Basic residues" evidence="2">
    <location>
        <begin position="216"/>
        <end position="231"/>
    </location>
</feature>
<reference evidence="3 4" key="1">
    <citation type="submission" date="2010-05" db="EMBL/GenBank/DDBJ databases">
        <title>The Genome Sequence of Thecamonas trahens ATCC 50062.</title>
        <authorList>
            <consortium name="The Broad Institute Genome Sequencing Platform"/>
            <person name="Russ C."/>
            <person name="Cuomo C."/>
            <person name="Shea T."/>
            <person name="Young S.K."/>
            <person name="Zeng Q."/>
            <person name="Koehrsen M."/>
            <person name="Haas B."/>
            <person name="Borodovsky M."/>
            <person name="Guigo R."/>
            <person name="Alvarado L."/>
            <person name="Berlin A."/>
            <person name="Bochicchio J."/>
            <person name="Borenstein D."/>
            <person name="Chapman S."/>
            <person name="Chen Z."/>
            <person name="Freedman E."/>
            <person name="Gellesch M."/>
            <person name="Goldberg J."/>
            <person name="Griggs A."/>
            <person name="Gujja S."/>
            <person name="Heilman E."/>
            <person name="Heiman D."/>
            <person name="Hepburn T."/>
            <person name="Howarth C."/>
            <person name="Jen D."/>
            <person name="Larson L."/>
            <person name="Mehta T."/>
            <person name="Park D."/>
            <person name="Pearson M."/>
            <person name="Roberts A."/>
            <person name="Saif S."/>
            <person name="Shenoy N."/>
            <person name="Sisk P."/>
            <person name="Stolte C."/>
            <person name="Sykes S."/>
            <person name="Thomson T."/>
            <person name="Walk T."/>
            <person name="White J."/>
            <person name="Yandava C."/>
            <person name="Burger G."/>
            <person name="Gray M.W."/>
            <person name="Holland P.W.H."/>
            <person name="King N."/>
            <person name="Lang F.B.F."/>
            <person name="Roger A.J."/>
            <person name="Ruiz-Trillo I."/>
            <person name="Lander E."/>
            <person name="Nusbaum C."/>
        </authorList>
    </citation>
    <scope>NUCLEOTIDE SEQUENCE [LARGE SCALE GENOMIC DNA]</scope>
    <source>
        <strain evidence="3 4">ATCC 50062</strain>
    </source>
</reference>
<proteinExistence type="predicted"/>
<dbReference type="GeneID" id="25567546"/>
<dbReference type="Proteomes" id="UP000054408">
    <property type="component" value="Unassembled WGS sequence"/>
</dbReference>
<organism evidence="3 4">
    <name type="scientific">Thecamonas trahens ATCC 50062</name>
    <dbReference type="NCBI Taxonomy" id="461836"/>
    <lineage>
        <taxon>Eukaryota</taxon>
        <taxon>Apusozoa</taxon>
        <taxon>Apusomonadida</taxon>
        <taxon>Apusomonadidae</taxon>
        <taxon>Thecamonas</taxon>
    </lineage>
</organism>
<feature type="region of interest" description="Disordered" evidence="2">
    <location>
        <begin position="141"/>
        <end position="249"/>
    </location>
</feature>
<protein>
    <submittedName>
        <fullName evidence="3">Uncharacterized protein</fullName>
    </submittedName>
</protein>
<sequence length="592" mass="63354">MSHTLSASEHAATLRELYSQIRALRVDLAAERRRNEKLTAEAGKADRLRVERREVEMDMAAANARIARMQSSVSELRSSLASARSQAARKDAEIASLRTALARAQNARSVAVAAATEATLPTAAAAAASVRPAITETAATTGVAQLPFRPPAVPSNDRKRKRTEDDSTEPPVASPEAKRARPLLTKASPETASGSLEAAPPMSAGGAPQSPVRAAAKARVKARAPKAVKSAKARECGGASESGQPVPEMARRNEREARMMHELNNLWSGMEKLPLVAMVDSEANEVAAVLSKYDAAVTAFVEGHADDEVAVVVRKLKRKMVGVDDNDPVAVKTMLWLGRYFAGRGARPEGSVFVLDMLTAFPDHRSHNERETLAYRTKLLAMLLLACPGVGQVAGSLPEAVASPSTDVVALVVLLVLRKALLTLSRAGTGSDANMMARQTWLKLLERLFQACWPDAGLGPETSVRLRDVASQLVAARLATPASEWQPALELGNIGPRNLEGAGLYFALGLERLVDAACSTRAGALVLVTNTLDELIPHAPRPDNPDSLYVFCVYFARLLRVLHDRRTCGSGGNELLAKLGTQISGLAGRHWR</sequence>
<evidence type="ECO:0000256" key="1">
    <source>
        <dbReference type="SAM" id="Coils"/>
    </source>
</evidence>
<evidence type="ECO:0000313" key="3">
    <source>
        <dbReference type="EMBL" id="KNC52833.1"/>
    </source>
</evidence>
<gene>
    <name evidence="3" type="ORF">AMSG_08975</name>
</gene>
<keyword evidence="1" id="KW-0175">Coiled coil</keyword>
<evidence type="ECO:0000313" key="4">
    <source>
        <dbReference type="Proteomes" id="UP000054408"/>
    </source>
</evidence>
<dbReference type="RefSeq" id="XP_013754938.1">
    <property type="nucleotide sequence ID" value="XM_013899484.1"/>
</dbReference>
<feature type="coiled-coil region" evidence="1">
    <location>
        <begin position="14"/>
        <end position="107"/>
    </location>
</feature>
<dbReference type="EMBL" id="GL349476">
    <property type="protein sequence ID" value="KNC52833.1"/>
    <property type="molecule type" value="Genomic_DNA"/>
</dbReference>
<keyword evidence="4" id="KW-1185">Reference proteome</keyword>